<dbReference type="GO" id="GO:0003254">
    <property type="term" value="P:regulation of membrane depolarization"/>
    <property type="evidence" value="ECO:0007669"/>
    <property type="project" value="TreeGrafter"/>
</dbReference>
<evidence type="ECO:0000256" key="5">
    <source>
        <dbReference type="ARBA" id="ARBA00023065"/>
    </source>
</evidence>
<feature type="region of interest" description="Disordered" evidence="10">
    <location>
        <begin position="660"/>
        <end position="702"/>
    </location>
</feature>
<comment type="caution">
    <text evidence="14">The sequence shown here is derived from an EMBL/GenBank/DDBJ whole genome shotgun (WGS) entry which is preliminary data.</text>
</comment>
<feature type="coiled-coil region" evidence="9">
    <location>
        <begin position="566"/>
        <end position="593"/>
    </location>
</feature>
<comment type="subcellular location">
    <subcellularLocation>
        <location evidence="1">Membrane</location>
        <topology evidence="1">Multi-pass membrane protein</topology>
    </subcellularLocation>
</comment>
<evidence type="ECO:0000313" key="14">
    <source>
        <dbReference type="EMBL" id="CAI2364970.1"/>
    </source>
</evidence>
<dbReference type="GO" id="GO:0005249">
    <property type="term" value="F:voltage-gated potassium channel activity"/>
    <property type="evidence" value="ECO:0007669"/>
    <property type="project" value="InterPro"/>
</dbReference>
<evidence type="ECO:0000256" key="10">
    <source>
        <dbReference type="SAM" id="MobiDB-lite"/>
    </source>
</evidence>
<evidence type="ECO:0000256" key="4">
    <source>
        <dbReference type="ARBA" id="ARBA00022989"/>
    </source>
</evidence>
<evidence type="ECO:0000256" key="6">
    <source>
        <dbReference type="ARBA" id="ARBA00023136"/>
    </source>
</evidence>
<keyword evidence="4 11" id="KW-1133">Transmembrane helix</keyword>
<evidence type="ECO:0000256" key="3">
    <source>
        <dbReference type="ARBA" id="ARBA00022692"/>
    </source>
</evidence>
<accession>A0AAD1UBL2</accession>
<dbReference type="GO" id="GO:0035725">
    <property type="term" value="P:sodium ion transmembrane transport"/>
    <property type="evidence" value="ECO:0007669"/>
    <property type="project" value="TreeGrafter"/>
</dbReference>
<organism evidence="14 15">
    <name type="scientific">Euplotes crassus</name>
    <dbReference type="NCBI Taxonomy" id="5936"/>
    <lineage>
        <taxon>Eukaryota</taxon>
        <taxon>Sar</taxon>
        <taxon>Alveolata</taxon>
        <taxon>Ciliophora</taxon>
        <taxon>Intramacronucleata</taxon>
        <taxon>Spirotrichea</taxon>
        <taxon>Hypotrichia</taxon>
        <taxon>Euplotida</taxon>
        <taxon>Euplotidae</taxon>
        <taxon>Moneuplotes</taxon>
    </lineage>
</organism>
<keyword evidence="3 11" id="KW-0812">Transmembrane</keyword>
<dbReference type="PROSITE" id="PS50158">
    <property type="entry name" value="ZF_CCHC"/>
    <property type="match status" value="1"/>
</dbReference>
<dbReference type="SUPFAM" id="SSF51206">
    <property type="entry name" value="cAMP-binding domain-like"/>
    <property type="match status" value="1"/>
</dbReference>
<keyword evidence="2" id="KW-0813">Transport</keyword>
<dbReference type="GO" id="GO:0008270">
    <property type="term" value="F:zinc ion binding"/>
    <property type="evidence" value="ECO:0007669"/>
    <property type="project" value="UniProtKB-KW"/>
</dbReference>
<dbReference type="InterPro" id="IPR001878">
    <property type="entry name" value="Znf_CCHC"/>
</dbReference>
<protein>
    <recommendedName>
        <fullName evidence="16">Cyclic nucleotide-binding domain-containing protein</fullName>
    </recommendedName>
</protein>
<evidence type="ECO:0000256" key="9">
    <source>
        <dbReference type="SAM" id="Coils"/>
    </source>
</evidence>
<feature type="region of interest" description="Disordered" evidence="10">
    <location>
        <begin position="811"/>
        <end position="830"/>
    </location>
</feature>
<dbReference type="Pfam" id="PF00520">
    <property type="entry name" value="Ion_trans"/>
    <property type="match status" value="1"/>
</dbReference>
<evidence type="ECO:0000259" key="13">
    <source>
        <dbReference type="PROSITE" id="PS50158"/>
    </source>
</evidence>
<dbReference type="PANTHER" id="PTHR45689">
    <property type="entry name" value="I[[H]] CHANNEL, ISOFORM E"/>
    <property type="match status" value="1"/>
</dbReference>
<dbReference type="InterPro" id="IPR000595">
    <property type="entry name" value="cNMP-bd_dom"/>
</dbReference>
<proteinExistence type="predicted"/>
<feature type="compositionally biased region" description="Polar residues" evidence="10">
    <location>
        <begin position="817"/>
        <end position="829"/>
    </location>
</feature>
<evidence type="ECO:0000313" key="15">
    <source>
        <dbReference type="Proteomes" id="UP001295684"/>
    </source>
</evidence>
<dbReference type="InterPro" id="IPR014710">
    <property type="entry name" value="RmlC-like_jellyroll"/>
</dbReference>
<dbReference type="InterPro" id="IPR051413">
    <property type="entry name" value="K/Na_HCN_channel"/>
</dbReference>
<feature type="domain" description="Cyclic nucleotide-binding" evidence="12">
    <location>
        <begin position="331"/>
        <end position="430"/>
    </location>
</feature>
<dbReference type="PANTHER" id="PTHR45689:SF5">
    <property type="entry name" value="I[[H]] CHANNEL, ISOFORM E"/>
    <property type="match status" value="1"/>
</dbReference>
<evidence type="ECO:0008006" key="16">
    <source>
        <dbReference type="Google" id="ProtNLM"/>
    </source>
</evidence>
<dbReference type="InterPro" id="IPR018490">
    <property type="entry name" value="cNMP-bd_dom_sf"/>
</dbReference>
<dbReference type="Gene3D" id="1.10.287.70">
    <property type="match status" value="1"/>
</dbReference>
<keyword evidence="7" id="KW-0407">Ion channel</keyword>
<evidence type="ECO:0000256" key="1">
    <source>
        <dbReference type="ARBA" id="ARBA00004141"/>
    </source>
</evidence>
<dbReference type="Pfam" id="PF00027">
    <property type="entry name" value="cNMP_binding"/>
    <property type="match status" value="1"/>
</dbReference>
<feature type="domain" description="CCHC-type" evidence="13">
    <location>
        <begin position="461"/>
        <end position="476"/>
    </location>
</feature>
<feature type="transmembrane region" description="Helical" evidence="11">
    <location>
        <begin position="153"/>
        <end position="174"/>
    </location>
</feature>
<dbReference type="EMBL" id="CAMPGE010006125">
    <property type="protein sequence ID" value="CAI2364970.1"/>
    <property type="molecule type" value="Genomic_DNA"/>
</dbReference>
<dbReference type="InterPro" id="IPR005821">
    <property type="entry name" value="Ion_trans_dom"/>
</dbReference>
<dbReference type="InterPro" id="IPR003938">
    <property type="entry name" value="K_chnl_volt-dep_EAG/ELK/ERG"/>
</dbReference>
<feature type="transmembrane region" description="Helical" evidence="11">
    <location>
        <begin position="194"/>
        <end position="214"/>
    </location>
</feature>
<feature type="transmembrane region" description="Helical" evidence="11">
    <location>
        <begin position="226"/>
        <end position="250"/>
    </location>
</feature>
<evidence type="ECO:0000259" key="12">
    <source>
        <dbReference type="PROSITE" id="PS50042"/>
    </source>
</evidence>
<evidence type="ECO:0000256" key="2">
    <source>
        <dbReference type="ARBA" id="ARBA00022448"/>
    </source>
</evidence>
<reference evidence="14" key="1">
    <citation type="submission" date="2023-07" db="EMBL/GenBank/DDBJ databases">
        <authorList>
            <consortium name="AG Swart"/>
            <person name="Singh M."/>
            <person name="Singh A."/>
            <person name="Seah K."/>
            <person name="Emmerich C."/>
        </authorList>
    </citation>
    <scope>NUCLEOTIDE SEQUENCE</scope>
    <source>
        <strain evidence="14">DP1</strain>
    </source>
</reference>
<gene>
    <name evidence="14" type="ORF">ECRASSUSDP1_LOCUS6320</name>
</gene>
<keyword evidence="8" id="KW-0862">Zinc</keyword>
<dbReference type="Gene3D" id="1.10.287.630">
    <property type="entry name" value="Helix hairpin bin"/>
    <property type="match status" value="1"/>
</dbReference>
<keyword evidence="8" id="KW-0479">Metal-binding</keyword>
<dbReference type="PRINTS" id="PR01463">
    <property type="entry name" value="EAGCHANLFMLY"/>
</dbReference>
<name>A0AAD1UBL2_EUPCR</name>
<dbReference type="SUPFAM" id="SSF81324">
    <property type="entry name" value="Voltage-gated potassium channels"/>
    <property type="match status" value="1"/>
</dbReference>
<dbReference type="Proteomes" id="UP001295684">
    <property type="component" value="Unassembled WGS sequence"/>
</dbReference>
<dbReference type="FunFam" id="1.10.287.70:FF:000123">
    <property type="entry name" value="Potassium channel KAT3"/>
    <property type="match status" value="1"/>
</dbReference>
<evidence type="ECO:0000256" key="7">
    <source>
        <dbReference type="ARBA" id="ARBA00023303"/>
    </source>
</evidence>
<evidence type="ECO:0000256" key="11">
    <source>
        <dbReference type="SAM" id="Phobius"/>
    </source>
</evidence>
<dbReference type="GO" id="GO:0003676">
    <property type="term" value="F:nucleic acid binding"/>
    <property type="evidence" value="ECO:0007669"/>
    <property type="project" value="InterPro"/>
</dbReference>
<keyword evidence="15" id="KW-1185">Reference proteome</keyword>
<dbReference type="Gene3D" id="2.60.120.10">
    <property type="entry name" value="Jelly Rolls"/>
    <property type="match status" value="1"/>
</dbReference>
<keyword evidence="9" id="KW-0175">Coiled coil</keyword>
<sequence length="899" mass="104733">MWDLLGFLFITYQSIVIPFRICFDANATGFLAIFEFSQDIYFTIDILISFNTGYYDKGVLYMKRAIIISKYLRTWFVLDVAAIFPYSFVLELFISGENNAALKTPQLLRLLKIIRFVRILRIIRIFKLGKFMYKIEEYIVTDTLTVIVDSFKLLIFILYVGHWLGCVFHFVGDYESTTKPTNWLTNNDLQDESLFNNYIASFYWAITTMATVGYGDLTPQTNAEILFTIFGMCLACGIFAYSVGAIGTIVNRPNLMTAEFRLRMLHINQFLLKHEIPNDLRLKIMSYLDDMCEYKRKIKLDENEVLNMLNETLRDQVIAFINGNMINQSGVFQTFNIMVISQITFKLQHHMFSVDDPMIEEGTPGLRMYYISKGGGILLHKRTRTFIKEIKPEACVGELGFFSNQKRRATMRSNTFTEVLHISKDAFLQIAEIDTESGKILRMIQNKIKRKKNLSCIGIYCYICENPGHISLDCKSFHLIQGNITTHSKSFKDFESPLITLRNPKGGKNKFRNKRKGMRLIKKDSEELDNHIRNAIRTTLYTNKEIDLDRIENLVDRNTIDEKLFLEMVNNRKKRLKRAKKKLTKSIKMQRTRQTLKLEQLDSIAPVAQVGIPKKLSSKKKSKSFRISIVKDPENLSSVEEDLTQNHKDDDVEYLNRRKQFMRKSQKEKERTRPRRITRIINDESSGEESSIASPTKLRRNQTSIPFKRLSNLRADSTSKERLKEAKNGTVVRKQMVIDKTYKMIRHTIEEVTSSSQSALNRDYDEEEKFSRPKPAQITEDPFMRANSLIKEKEGGKFANMLKRIDTFHEEHKKSTQQEPTDAPTNPRGSINDKISTKIPEVQIPDNISQDFFNKIFHEEESGIFDPDDPNSRGFENFQKFEEFKKANEELFSERKMEF</sequence>
<keyword evidence="5" id="KW-0406">Ion transport</keyword>
<dbReference type="GO" id="GO:0098855">
    <property type="term" value="C:HCN channel complex"/>
    <property type="evidence" value="ECO:0007669"/>
    <property type="project" value="TreeGrafter"/>
</dbReference>
<evidence type="ECO:0000256" key="8">
    <source>
        <dbReference type="PROSITE-ProRule" id="PRU00047"/>
    </source>
</evidence>
<keyword evidence="6 11" id="KW-0472">Membrane</keyword>
<feature type="transmembrane region" description="Helical" evidence="11">
    <location>
        <begin position="72"/>
        <end position="94"/>
    </location>
</feature>
<dbReference type="CDD" id="cd00038">
    <property type="entry name" value="CAP_ED"/>
    <property type="match status" value="1"/>
</dbReference>
<dbReference type="PROSITE" id="PS50042">
    <property type="entry name" value="CNMP_BINDING_3"/>
    <property type="match status" value="1"/>
</dbReference>
<keyword evidence="8" id="KW-0863">Zinc-finger</keyword>
<dbReference type="AlphaFoldDB" id="A0AAD1UBL2"/>